<dbReference type="InterPro" id="IPR011386">
    <property type="entry name" value="Put_ATP-NAD_kin"/>
</dbReference>
<dbReference type="PIRSF" id="PIRSF016907">
    <property type="entry name" value="Kin_ATP-NAD"/>
    <property type="match status" value="1"/>
</dbReference>
<dbReference type="Proteomes" id="UP000196694">
    <property type="component" value="Unassembled WGS sequence"/>
</dbReference>
<keyword evidence="4" id="KW-1185">Reference proteome</keyword>
<dbReference type="AlphaFoldDB" id="A0A0N7JD44"/>
<dbReference type="STRING" id="1273541.Pyrde_1113"/>
<evidence type="ECO:0008006" key="5">
    <source>
        <dbReference type="Google" id="ProtNLM"/>
    </source>
</evidence>
<reference evidence="1 3" key="1">
    <citation type="submission" date="2015-10" db="EMBL/GenBank/DDBJ databases">
        <title>Complete genome sequence of hyperthermophilic archaeon Pyrodictium delaneyi Su06.</title>
        <authorList>
            <person name="Jung J.-H."/>
            <person name="Lin J."/>
            <person name="Holden J.F."/>
            <person name="Park C.-S."/>
        </authorList>
    </citation>
    <scope>NUCLEOTIDE SEQUENCE [LARGE SCALE GENOMIC DNA]</scope>
    <source>
        <strain evidence="1 3">Su06</strain>
    </source>
</reference>
<dbReference type="PANTHER" id="PTHR40697:SF2">
    <property type="entry name" value="ATP-NAD KINASE-RELATED"/>
    <property type="match status" value="1"/>
</dbReference>
<gene>
    <name evidence="2" type="ORF">Pdsh_00075</name>
    <name evidence="1" type="ORF">Pyrde_1113</name>
</gene>
<sequence>MKRRLCFVVNPLAGIGGPLALKGSDGEAALIALERGAELTSPQRATRFLERLKSLGLDSMLELLTSSGAMGEEEAKLVDLNVTVVYRPPKWPTTRLDTIATVKACIEKGADIVVFVGGDGTARDVLEALRISRAEMPVLGVPAGVKMYSSVYAENPEAAADVLKEWLSSGGLCEAEVLDIDEDAFRAGTLKVKLYGIARVPCSARLVGSSKQPTPSSPEEEENKQAIARYITEAMEECTLYILGPGSTVKAIADELGVEKTLLGVDVIHNGRLVALDVDEERLYNIVRNHIAKGGVVKIIVTPIGGQGYILGRGNQQISPRIVGLVGRENIIVVATRSKVGRLKKLRVDTGDPELDRKLKGYIRVVVDYGEELMMRVE</sequence>
<evidence type="ECO:0000313" key="1">
    <source>
        <dbReference type="EMBL" id="ALL01161.1"/>
    </source>
</evidence>
<evidence type="ECO:0000313" key="4">
    <source>
        <dbReference type="Proteomes" id="UP000196694"/>
    </source>
</evidence>
<dbReference type="Proteomes" id="UP000058613">
    <property type="component" value="Chromosome"/>
</dbReference>
<name>A0A0N7JD44_9CREN</name>
<proteinExistence type="predicted"/>
<dbReference type="Gene3D" id="3.40.50.10330">
    <property type="entry name" value="Probable inorganic polyphosphate/atp-NAD kinase, domain 1"/>
    <property type="match status" value="1"/>
</dbReference>
<accession>A0A0N7JD44</accession>
<dbReference type="InterPro" id="IPR039065">
    <property type="entry name" value="AcoX-like"/>
</dbReference>
<dbReference type="KEGG" id="pdl:Pyrde_1113"/>
<protein>
    <recommendedName>
        <fullName evidence="5">ATP-NAD kinase</fullName>
    </recommendedName>
</protein>
<dbReference type="PANTHER" id="PTHR40697">
    <property type="entry name" value="ACETOIN CATABOLISM PROTEIN X"/>
    <property type="match status" value="1"/>
</dbReference>
<dbReference type="RefSeq" id="WP_082419502.1">
    <property type="nucleotide sequence ID" value="NZ_CP013011.1"/>
</dbReference>
<dbReference type="InterPro" id="IPR002504">
    <property type="entry name" value="NADK"/>
</dbReference>
<dbReference type="InterPro" id="IPR017438">
    <property type="entry name" value="ATP-NAD_kinase_N"/>
</dbReference>
<dbReference type="GeneID" id="26099450"/>
<organism evidence="1 3">
    <name type="scientific">Pyrodictium delaneyi</name>
    <dbReference type="NCBI Taxonomy" id="1273541"/>
    <lineage>
        <taxon>Archaea</taxon>
        <taxon>Thermoproteota</taxon>
        <taxon>Thermoprotei</taxon>
        <taxon>Desulfurococcales</taxon>
        <taxon>Pyrodictiaceae</taxon>
        <taxon>Pyrodictium</taxon>
    </lineage>
</organism>
<dbReference type="GO" id="GO:0003951">
    <property type="term" value="F:NAD+ kinase activity"/>
    <property type="evidence" value="ECO:0007669"/>
    <property type="project" value="InterPro"/>
</dbReference>
<dbReference type="PATRIC" id="fig|1273541.4.peg.1195"/>
<evidence type="ECO:0000313" key="3">
    <source>
        <dbReference type="Proteomes" id="UP000058613"/>
    </source>
</evidence>
<dbReference type="InterPro" id="IPR016064">
    <property type="entry name" value="NAD/diacylglycerol_kinase_sf"/>
</dbReference>
<reference evidence="2 4" key="2">
    <citation type="submission" date="2017-05" db="EMBL/GenBank/DDBJ databases">
        <title>The draft genome of the hyperthermophilic archaeon 'Pyrodictium delaneyi strain Hulk', an iron and nitrate reducer, reveals the capacity for sulfate reduction.</title>
        <authorList>
            <person name="Demey L.M."/>
            <person name="Miller C."/>
            <person name="Manzella M."/>
            <person name="Reguera G."/>
            <person name="Kashefi K."/>
        </authorList>
    </citation>
    <scope>NUCLEOTIDE SEQUENCE [LARGE SCALE GENOMIC DNA]</scope>
    <source>
        <strain evidence="2 4">Hulk</strain>
    </source>
</reference>
<dbReference type="OrthoDB" id="56451at2157"/>
<dbReference type="GO" id="GO:0006741">
    <property type="term" value="P:NADP+ biosynthetic process"/>
    <property type="evidence" value="ECO:0007669"/>
    <property type="project" value="InterPro"/>
</dbReference>
<dbReference type="EMBL" id="NCQP01000001">
    <property type="protein sequence ID" value="OWJ55266.1"/>
    <property type="molecule type" value="Genomic_DNA"/>
</dbReference>
<dbReference type="EMBL" id="CP013011">
    <property type="protein sequence ID" value="ALL01161.1"/>
    <property type="molecule type" value="Genomic_DNA"/>
</dbReference>
<dbReference type="Pfam" id="PF01513">
    <property type="entry name" value="NAD_kinase"/>
    <property type="match status" value="1"/>
</dbReference>
<evidence type="ECO:0000313" key="2">
    <source>
        <dbReference type="EMBL" id="OWJ55266.1"/>
    </source>
</evidence>
<dbReference type="Pfam" id="PF20143">
    <property type="entry name" value="NAD_kinase_C"/>
    <property type="match status" value="1"/>
</dbReference>
<dbReference type="SUPFAM" id="SSF111331">
    <property type="entry name" value="NAD kinase/diacylglycerol kinase-like"/>
    <property type="match status" value="1"/>
</dbReference>